<keyword evidence="2" id="KW-0812">Transmembrane</keyword>
<protein>
    <submittedName>
        <fullName evidence="3">Uncharacterized protein</fullName>
    </submittedName>
</protein>
<evidence type="ECO:0000313" key="3">
    <source>
        <dbReference type="EMBL" id="EKD25232.1"/>
    </source>
</evidence>
<name>K1XJ62_9BACT</name>
<dbReference type="AlphaFoldDB" id="K1XJ62"/>
<gene>
    <name evidence="3" type="ORF">ACD_80C00098G0002</name>
</gene>
<organism evidence="3">
    <name type="scientific">uncultured bacterium</name>
    <name type="common">gcode 4</name>
    <dbReference type="NCBI Taxonomy" id="1234023"/>
    <lineage>
        <taxon>Bacteria</taxon>
        <taxon>environmental samples</taxon>
    </lineage>
</organism>
<proteinExistence type="predicted"/>
<reference evidence="3" key="1">
    <citation type="journal article" date="2012" name="Science">
        <title>Fermentation, hydrogen, and sulfur metabolism in multiple uncultivated bacterial phyla.</title>
        <authorList>
            <person name="Wrighton K.C."/>
            <person name="Thomas B.C."/>
            <person name="Sharon I."/>
            <person name="Miller C.S."/>
            <person name="Castelle C.J."/>
            <person name="VerBerkmoes N.C."/>
            <person name="Wilkins M.J."/>
            <person name="Hettich R.L."/>
            <person name="Lipton M.S."/>
            <person name="Williams K.H."/>
            <person name="Long P.E."/>
            <person name="Banfield J.F."/>
        </authorList>
    </citation>
    <scope>NUCLEOTIDE SEQUENCE [LARGE SCALE GENOMIC DNA]</scope>
</reference>
<evidence type="ECO:0000256" key="1">
    <source>
        <dbReference type="SAM" id="Coils"/>
    </source>
</evidence>
<keyword evidence="2" id="KW-1133">Transmembrane helix</keyword>
<feature type="coiled-coil region" evidence="1">
    <location>
        <begin position="127"/>
        <end position="154"/>
    </location>
</feature>
<feature type="transmembrane region" description="Helical" evidence="2">
    <location>
        <begin position="23"/>
        <end position="43"/>
    </location>
</feature>
<comment type="caution">
    <text evidence="3">The sequence shown here is derived from an EMBL/GenBank/DDBJ whole genome shotgun (WGS) entry which is preliminary data.</text>
</comment>
<keyword evidence="2" id="KW-0472">Membrane</keyword>
<evidence type="ECO:0000256" key="2">
    <source>
        <dbReference type="SAM" id="Phobius"/>
    </source>
</evidence>
<sequence length="154" mass="18047">MPAKSRKEHHKNLILRIKKDQNVIYNLALGIAVIGISMIWAHYIPQSAKAQENIQQYMILQKMTEMNDIAHKQRETLINALGSGYNMQRDRLFQVTDNKYHTAQYRDDKFKAAGKLHALMMQQNTLHQQIDKENSEQIKKCDQLEKEIELLLTK</sequence>
<accession>K1XJ62</accession>
<keyword evidence="1" id="KW-0175">Coiled coil</keyword>
<dbReference type="EMBL" id="AMFJ01036105">
    <property type="protein sequence ID" value="EKD25232.1"/>
    <property type="molecule type" value="Genomic_DNA"/>
</dbReference>